<dbReference type="Pfam" id="PF15978">
    <property type="entry name" value="TnsD"/>
    <property type="match status" value="1"/>
</dbReference>
<protein>
    <submittedName>
        <fullName evidence="3">TnsD family transposase</fullName>
    </submittedName>
</protein>
<evidence type="ECO:0000259" key="1">
    <source>
        <dbReference type="Pfam" id="PF06527"/>
    </source>
</evidence>
<dbReference type="RefSeq" id="WP_258812961.1">
    <property type="nucleotide sequence ID" value="NZ_JANUGU010000006.1"/>
</dbReference>
<dbReference type="InterPro" id="IPR032750">
    <property type="entry name" value="TnsD_C"/>
</dbReference>
<dbReference type="EMBL" id="JANUGU010000006">
    <property type="protein sequence ID" value="MCS0659766.1"/>
    <property type="molecule type" value="Genomic_DNA"/>
</dbReference>
<sequence>MLPFFPAAYDDESLYSLMARYHRLSGNPDDRQSLGDLVATHTHVITSHLPSSISMLASSLPPGTKTAEQLIVEHTLFPYFASFLSLQGKAAVMAAMLGDNSGGLKMRIGLVASRIGCHNTYRYCGACLHEESEREQAYWHRAHQLPGVWLCPRHALPLWEVDPSFVALKRHRLLLPDSDAVQHNSKLIVIAATQVRDLVALARLNADALRFANLDDAPTPWNRTYRNLSQKIDLIRSNGRIDVQELERYLASRAALLPHAGEFRFLHHGDVLQWVLRLMRKPRPRATHPFKHMLLLYWLGGCWKDLVTHDFHRSVADTADLPLQAPHDKADRLDTATLRSLIVDNGYTLSRCASELGLSTTTVRVEAARLELPVKAKPKKLTRALVDKIEESLRAGDPVASVAVKHNVSIASAYRILRMRAEMASARSSDAKEREKSLRRARFLNDSETTATRKCADYSWLRRNDRKWLDAHLATKRDRHGSVTERVNWANRDEVYALAVQACAERLRLLDGKPIWVSRAAIGRLLKSAKVFERYAESLPKTHDALAKHAESFEQWQQRRLQWAKRALALEHVPLVRWRILRQAGIRQLAKAVQLEDEH</sequence>
<feature type="domain" description="TniQ" evidence="1">
    <location>
        <begin position="3"/>
        <end position="158"/>
    </location>
</feature>
<proteinExistence type="predicted"/>
<evidence type="ECO:0000259" key="2">
    <source>
        <dbReference type="Pfam" id="PF15978"/>
    </source>
</evidence>
<dbReference type="InterPro" id="IPR009492">
    <property type="entry name" value="TniQ"/>
</dbReference>
<gene>
    <name evidence="3" type="ORF">NX778_16970</name>
</gene>
<keyword evidence="4" id="KW-1185">Reference proteome</keyword>
<organism evidence="3 4">
    <name type="scientific">Massilia terrae</name>
    <dbReference type="NCBI Taxonomy" id="1811224"/>
    <lineage>
        <taxon>Bacteria</taxon>
        <taxon>Pseudomonadati</taxon>
        <taxon>Pseudomonadota</taxon>
        <taxon>Betaproteobacteria</taxon>
        <taxon>Burkholderiales</taxon>
        <taxon>Oxalobacteraceae</taxon>
        <taxon>Telluria group</taxon>
        <taxon>Massilia</taxon>
    </lineage>
</organism>
<dbReference type="Pfam" id="PF06527">
    <property type="entry name" value="TniQ"/>
    <property type="match status" value="1"/>
</dbReference>
<dbReference type="Proteomes" id="UP001204621">
    <property type="component" value="Unassembled WGS sequence"/>
</dbReference>
<comment type="caution">
    <text evidence="3">The sequence shown here is derived from an EMBL/GenBank/DDBJ whole genome shotgun (WGS) entry which is preliminary data.</text>
</comment>
<accession>A0ABT2D1W6</accession>
<feature type="domain" description="Transposon Tn7 transposition protein TnsD C-terminal" evidence="2">
    <location>
        <begin position="218"/>
        <end position="546"/>
    </location>
</feature>
<name>A0ABT2D1W6_9BURK</name>
<evidence type="ECO:0000313" key="3">
    <source>
        <dbReference type="EMBL" id="MCS0659766.1"/>
    </source>
</evidence>
<reference evidence="3 4" key="1">
    <citation type="submission" date="2022-08" db="EMBL/GenBank/DDBJ databases">
        <title>Reclassification of Massilia species as members of the genera Telluria, Duganella, Pseudoduganella, Mokoshia gen. nov. and Zemynaea gen. nov. using orthogonal and non-orthogonal genome-based approaches.</title>
        <authorList>
            <person name="Bowman J.P."/>
        </authorList>
    </citation>
    <scope>NUCLEOTIDE SEQUENCE [LARGE SCALE GENOMIC DNA]</scope>
    <source>
        <strain evidence="3 4">JCM 31606</strain>
    </source>
</reference>
<evidence type="ECO:0000313" key="4">
    <source>
        <dbReference type="Proteomes" id="UP001204621"/>
    </source>
</evidence>